<dbReference type="SUPFAM" id="SSF54695">
    <property type="entry name" value="POZ domain"/>
    <property type="match status" value="1"/>
</dbReference>
<name>A0ABQ8Z348_9EUKA</name>
<feature type="compositionally biased region" description="Polar residues" evidence="5">
    <location>
        <begin position="735"/>
        <end position="750"/>
    </location>
</feature>
<evidence type="ECO:0000313" key="7">
    <source>
        <dbReference type="EMBL" id="KAJ6251140.1"/>
    </source>
</evidence>
<evidence type="ECO:0000256" key="2">
    <source>
        <dbReference type="ARBA" id="ARBA00023043"/>
    </source>
</evidence>
<feature type="region of interest" description="Disordered" evidence="5">
    <location>
        <begin position="804"/>
        <end position="839"/>
    </location>
</feature>
<dbReference type="InterPro" id="IPR002110">
    <property type="entry name" value="Ankyrin_rpt"/>
</dbReference>
<dbReference type="InterPro" id="IPR036770">
    <property type="entry name" value="Ankyrin_rpt-contain_sf"/>
</dbReference>
<feature type="repeat" description="ANK" evidence="3">
    <location>
        <begin position="311"/>
        <end position="344"/>
    </location>
</feature>
<dbReference type="Pfam" id="PF13637">
    <property type="entry name" value="Ank_4"/>
    <property type="match status" value="1"/>
</dbReference>
<evidence type="ECO:0000256" key="4">
    <source>
        <dbReference type="SAM" id="Coils"/>
    </source>
</evidence>
<dbReference type="SMART" id="SM00248">
    <property type="entry name" value="ANK"/>
    <property type="match status" value="12"/>
</dbReference>
<feature type="coiled-coil region" evidence="4">
    <location>
        <begin position="888"/>
        <end position="915"/>
    </location>
</feature>
<organism evidence="7 8">
    <name type="scientific">Anaeramoeba flamelloides</name>
    <dbReference type="NCBI Taxonomy" id="1746091"/>
    <lineage>
        <taxon>Eukaryota</taxon>
        <taxon>Metamonada</taxon>
        <taxon>Anaeramoebidae</taxon>
        <taxon>Anaeramoeba</taxon>
    </lineage>
</organism>
<feature type="domain" description="BTB" evidence="6">
    <location>
        <begin position="578"/>
        <end position="646"/>
    </location>
</feature>
<dbReference type="PANTHER" id="PTHR24198">
    <property type="entry name" value="ANKYRIN REPEAT AND PROTEIN KINASE DOMAIN-CONTAINING PROTEIN"/>
    <property type="match status" value="1"/>
</dbReference>
<dbReference type="PROSITE" id="PS50297">
    <property type="entry name" value="ANK_REP_REGION"/>
    <property type="match status" value="5"/>
</dbReference>
<evidence type="ECO:0000256" key="3">
    <source>
        <dbReference type="PROSITE-ProRule" id="PRU00023"/>
    </source>
</evidence>
<reference evidence="7" key="1">
    <citation type="submission" date="2022-08" db="EMBL/GenBank/DDBJ databases">
        <title>Novel sulfate-reducing endosymbionts in the free-living metamonad Anaeramoeba.</title>
        <authorList>
            <person name="Jerlstrom-Hultqvist J."/>
            <person name="Cepicka I."/>
            <person name="Gallot-Lavallee L."/>
            <person name="Salas-Leiva D."/>
            <person name="Curtis B.A."/>
            <person name="Zahonova K."/>
            <person name="Pipaliya S."/>
            <person name="Dacks J."/>
            <person name="Roger A.J."/>
        </authorList>
    </citation>
    <scope>NUCLEOTIDE SEQUENCE</scope>
    <source>
        <strain evidence="7">Schooner1</strain>
    </source>
</reference>
<dbReference type="PANTHER" id="PTHR24198:SF165">
    <property type="entry name" value="ANKYRIN REPEAT-CONTAINING PROTEIN-RELATED"/>
    <property type="match status" value="1"/>
</dbReference>
<evidence type="ECO:0000313" key="8">
    <source>
        <dbReference type="Proteomes" id="UP001150062"/>
    </source>
</evidence>
<keyword evidence="8" id="KW-1185">Reference proteome</keyword>
<dbReference type="Gene3D" id="3.30.710.10">
    <property type="entry name" value="Potassium Channel Kv1.1, Chain A"/>
    <property type="match status" value="1"/>
</dbReference>
<protein>
    <submittedName>
        <fullName evidence="7">Ankyrin repeat-containing protein</fullName>
    </submittedName>
</protein>
<feature type="region of interest" description="Disordered" evidence="5">
    <location>
        <begin position="735"/>
        <end position="761"/>
    </location>
</feature>
<feature type="repeat" description="ANK" evidence="3">
    <location>
        <begin position="412"/>
        <end position="444"/>
    </location>
</feature>
<comment type="caution">
    <text evidence="7">The sequence shown here is derived from an EMBL/GenBank/DDBJ whole genome shotgun (WGS) entry which is preliminary data.</text>
</comment>
<dbReference type="EMBL" id="JAOAOG010000068">
    <property type="protein sequence ID" value="KAJ6251140.1"/>
    <property type="molecule type" value="Genomic_DNA"/>
</dbReference>
<evidence type="ECO:0000256" key="5">
    <source>
        <dbReference type="SAM" id="MobiDB-lite"/>
    </source>
</evidence>
<gene>
    <name evidence="7" type="ORF">M0813_15312</name>
</gene>
<feature type="repeat" description="ANK" evidence="3">
    <location>
        <begin position="379"/>
        <end position="411"/>
    </location>
</feature>
<dbReference type="Pfam" id="PF12796">
    <property type="entry name" value="Ank_2"/>
    <property type="match status" value="3"/>
</dbReference>
<keyword evidence="4" id="KW-0175">Coiled coil</keyword>
<feature type="repeat" description="ANK" evidence="3">
    <location>
        <begin position="40"/>
        <end position="72"/>
    </location>
</feature>
<dbReference type="CDD" id="cd18186">
    <property type="entry name" value="BTB_POZ_ZBTB_KLHL-like"/>
    <property type="match status" value="1"/>
</dbReference>
<dbReference type="SUPFAM" id="SSF48403">
    <property type="entry name" value="Ankyrin repeat"/>
    <property type="match status" value="2"/>
</dbReference>
<feature type="compositionally biased region" description="Basic and acidic residues" evidence="5">
    <location>
        <begin position="822"/>
        <end position="839"/>
    </location>
</feature>
<dbReference type="PROSITE" id="PS50097">
    <property type="entry name" value="BTB"/>
    <property type="match status" value="1"/>
</dbReference>
<accession>A0ABQ8Z348</accession>
<evidence type="ECO:0000259" key="6">
    <source>
        <dbReference type="PROSITE" id="PS50097"/>
    </source>
</evidence>
<dbReference type="PROSITE" id="PS50088">
    <property type="entry name" value="ANK_REPEAT"/>
    <property type="match status" value="6"/>
</dbReference>
<dbReference type="Gene3D" id="1.25.40.20">
    <property type="entry name" value="Ankyrin repeat-containing domain"/>
    <property type="match status" value="3"/>
</dbReference>
<dbReference type="Pfam" id="PF00651">
    <property type="entry name" value="BTB"/>
    <property type="match status" value="1"/>
</dbReference>
<dbReference type="InterPro" id="IPR011333">
    <property type="entry name" value="SKP1/BTB/POZ_sf"/>
</dbReference>
<dbReference type="Proteomes" id="UP001150062">
    <property type="component" value="Unassembled WGS sequence"/>
</dbReference>
<sequence>MSTNLEIEKQNFKNSILEDDLIKIKYYIKSNRILVTFLISGEQPLYIACQEGKYEIAEYLLKKDADPNSLTLQKKNPLYISIQNNQEKIVELLLEHKVIIKGNFFEGQTLFELAVKNKNVNILKNLIEYDLKNEKLIFQKPYTSTFLLSVEMGQLEIIKYLLKIGFDYDYQNTKGESILIISCIKGHFESLRYLSQYCKTGLSHHRKKHVPFIVAAMNGHVSILKYLLSLGVPIDIKDNRGQTALFVACKHRKPEVVKFLISNDCDLNCISDDGRFPLYTASRNNYLGIVKMLLDKKNQNTCSIDLNLIFEGWTSLMIAIQNGNLEIVKCLLATNNCDLEIIDEIDGTNALMIAIENSEFLILNELLKYKPNLNIKTEFNESLLHLACSQNNLSIINLLLDHKMETNLKDENSFTPLMTAAENDQIEVIKFLFSKGIEIHPHELTNWEPNNLTNKEIKNLILSYDSIQLDFANFFDLHSQCDLEIKSNYGGSIPIHKDIVCWRLDKSPQEIQKVLQCFELINIGQFLKWVYSGLENFITDKEIFLQILNLFNINYQIKKGKLALVRDLKNLWKNNQSKDFSILINQNQKIKVHKCILMARSKLFFNLFEFCNDGNINTITDFSKKTLQSMKIFLKFLYTDKIKKINSQIYFDELIDCNSFYQLNKFSSFDLQLNEQINIFNNIQLNNNKKKIKKRKKKIILKKMIREREINNKRVVEKEDKILEVGNNTVKRVNFNENSNGDNDGNITLEENSKDDNGNINGYNIKNMKNIDKRETDNKNNTNFKISEKFIEKNDDYNQLKNKNRQNNLAKNENQDGANKNENIKIEENDMEGNDDKNKSKIIKVVEEHTGEDINDDQVKNKIQQNNLAKNENQDDYGGNKNEKIKMNENIKIEKNIIQNNCNKAKNKKNVIQKKKKN</sequence>
<keyword evidence="1" id="KW-0677">Repeat</keyword>
<dbReference type="InterPro" id="IPR000210">
    <property type="entry name" value="BTB/POZ_dom"/>
</dbReference>
<keyword evidence="2 3" id="KW-0040">ANK repeat</keyword>
<feature type="repeat" description="ANK" evidence="3">
    <location>
        <begin position="240"/>
        <end position="272"/>
    </location>
</feature>
<dbReference type="Pfam" id="PF00023">
    <property type="entry name" value="Ank"/>
    <property type="match status" value="1"/>
</dbReference>
<proteinExistence type="predicted"/>
<feature type="repeat" description="ANK" evidence="3">
    <location>
        <begin position="207"/>
        <end position="239"/>
    </location>
</feature>
<evidence type="ECO:0000256" key="1">
    <source>
        <dbReference type="ARBA" id="ARBA00022737"/>
    </source>
</evidence>